<dbReference type="OrthoDB" id="282508at2"/>
<gene>
    <name evidence="1" type="ORF">Pla108_32010</name>
</gene>
<proteinExistence type="predicted"/>
<dbReference type="EMBL" id="SJPR01000004">
    <property type="protein sequence ID" value="TWT96119.1"/>
    <property type="molecule type" value="Genomic_DNA"/>
</dbReference>
<comment type="caution">
    <text evidence="1">The sequence shown here is derived from an EMBL/GenBank/DDBJ whole genome shotgun (WGS) entry which is preliminary data.</text>
</comment>
<dbReference type="Proteomes" id="UP000317421">
    <property type="component" value="Unassembled WGS sequence"/>
</dbReference>
<protein>
    <submittedName>
        <fullName evidence="1">Uncharacterized protein</fullName>
    </submittedName>
</protein>
<keyword evidence="2" id="KW-1185">Reference proteome</keyword>
<dbReference type="AlphaFoldDB" id="A0A5C6A996"/>
<accession>A0A5C6A996</accession>
<organism evidence="1 2">
    <name type="scientific">Botrimarina colliarenosi</name>
    <dbReference type="NCBI Taxonomy" id="2528001"/>
    <lineage>
        <taxon>Bacteria</taxon>
        <taxon>Pseudomonadati</taxon>
        <taxon>Planctomycetota</taxon>
        <taxon>Planctomycetia</taxon>
        <taxon>Pirellulales</taxon>
        <taxon>Lacipirellulaceae</taxon>
        <taxon>Botrimarina</taxon>
    </lineage>
</organism>
<reference evidence="1 2" key="1">
    <citation type="submission" date="2019-02" db="EMBL/GenBank/DDBJ databases">
        <title>Deep-cultivation of Planctomycetes and their phenomic and genomic characterization uncovers novel biology.</title>
        <authorList>
            <person name="Wiegand S."/>
            <person name="Jogler M."/>
            <person name="Boedeker C."/>
            <person name="Pinto D."/>
            <person name="Vollmers J."/>
            <person name="Rivas-Marin E."/>
            <person name="Kohn T."/>
            <person name="Peeters S.H."/>
            <person name="Heuer A."/>
            <person name="Rast P."/>
            <person name="Oberbeckmann S."/>
            <person name="Bunk B."/>
            <person name="Jeske O."/>
            <person name="Meyerdierks A."/>
            <person name="Storesund J.E."/>
            <person name="Kallscheuer N."/>
            <person name="Luecker S."/>
            <person name="Lage O.M."/>
            <person name="Pohl T."/>
            <person name="Merkel B.J."/>
            <person name="Hornburger P."/>
            <person name="Mueller R.-W."/>
            <person name="Bruemmer F."/>
            <person name="Labrenz M."/>
            <person name="Spormann A.M."/>
            <person name="Op Den Camp H."/>
            <person name="Overmann J."/>
            <person name="Amann R."/>
            <person name="Jetten M.S.M."/>
            <person name="Mascher T."/>
            <person name="Medema M.H."/>
            <person name="Devos D.P."/>
            <person name="Kaster A.-K."/>
            <person name="Ovreas L."/>
            <person name="Rohde M."/>
            <person name="Galperin M.Y."/>
            <person name="Jogler C."/>
        </authorList>
    </citation>
    <scope>NUCLEOTIDE SEQUENCE [LARGE SCALE GENOMIC DNA]</scope>
    <source>
        <strain evidence="1 2">Pla108</strain>
    </source>
</reference>
<evidence type="ECO:0000313" key="1">
    <source>
        <dbReference type="EMBL" id="TWT96119.1"/>
    </source>
</evidence>
<name>A0A5C6A996_9BACT</name>
<sequence>MSFLISRESPDSRYTLVIEDNGRVAYAYLQEGDGIVSDVWLYNRCETPVEPEWRNRTKMPFANPLGFGNENDLGPIESEADVKVRWEGPTAQVELHGLLWAILQNGDKPGRCRLALKNGPLAKLLGEAS</sequence>
<evidence type="ECO:0000313" key="2">
    <source>
        <dbReference type="Proteomes" id="UP000317421"/>
    </source>
</evidence>